<dbReference type="OrthoDB" id="3222at2759"/>
<dbReference type="OMA" id="YVYWITP"/>
<proteinExistence type="inferred from homology"/>
<keyword evidence="3 8" id="KW-0812">Transmembrane</keyword>
<dbReference type="SUPFAM" id="SSF81338">
    <property type="entry name" value="Aquaporin-like"/>
    <property type="match status" value="1"/>
</dbReference>
<dbReference type="AlphaFoldDB" id="A0A0U9HIB6"/>
<dbReference type="PANTHER" id="PTHR46739:SF3">
    <property type="entry name" value="AQUAPORIN SIP1-1"/>
    <property type="match status" value="1"/>
</dbReference>
<name>A0A0U9HIB6_KLENI</name>
<evidence type="ECO:0000256" key="2">
    <source>
        <dbReference type="ARBA" id="ARBA00022448"/>
    </source>
</evidence>
<evidence type="ECO:0000313" key="10">
    <source>
        <dbReference type="EMBL" id="GAQ80564.1"/>
    </source>
</evidence>
<evidence type="ECO:0000256" key="8">
    <source>
        <dbReference type="RuleBase" id="RU000477"/>
    </source>
</evidence>
<evidence type="ECO:0000256" key="3">
    <source>
        <dbReference type="ARBA" id="ARBA00022692"/>
    </source>
</evidence>
<keyword evidence="5 9" id="KW-1133">Transmembrane helix</keyword>
<feature type="transmembrane region" description="Helical" evidence="9">
    <location>
        <begin position="134"/>
        <end position="157"/>
    </location>
</feature>
<dbReference type="PANTHER" id="PTHR46739">
    <property type="entry name" value="AQUAPORIN SIP1-1"/>
    <property type="match status" value="1"/>
</dbReference>
<keyword evidence="11" id="KW-1185">Reference proteome</keyword>
<dbReference type="InterPro" id="IPR000425">
    <property type="entry name" value="MIP"/>
</dbReference>
<organism evidence="10 11">
    <name type="scientific">Klebsormidium nitens</name>
    <name type="common">Green alga</name>
    <name type="synonym">Ulothrix nitens</name>
    <dbReference type="NCBI Taxonomy" id="105231"/>
    <lineage>
        <taxon>Eukaryota</taxon>
        <taxon>Viridiplantae</taxon>
        <taxon>Streptophyta</taxon>
        <taxon>Klebsormidiophyceae</taxon>
        <taxon>Klebsormidiales</taxon>
        <taxon>Klebsormidiaceae</taxon>
        <taxon>Klebsormidium</taxon>
    </lineage>
</organism>
<accession>A0A0U9HIB6</accession>
<dbReference type="InterPro" id="IPR023271">
    <property type="entry name" value="Aquaporin-like"/>
</dbReference>
<dbReference type="Gene3D" id="1.20.1080.10">
    <property type="entry name" value="Glycerol uptake facilitator protein"/>
    <property type="match status" value="1"/>
</dbReference>
<keyword evidence="6 9" id="KW-0472">Membrane</keyword>
<feature type="transmembrane region" description="Helical" evidence="9">
    <location>
        <begin position="178"/>
        <end position="202"/>
    </location>
</feature>
<protein>
    <submittedName>
        <fullName evidence="10">Small and basic intrinsic protein</fullName>
    </submittedName>
</protein>
<reference evidence="10 11" key="1">
    <citation type="journal article" date="2014" name="Nat. Commun.">
        <title>Klebsormidium flaccidum genome reveals primary factors for plant terrestrial adaptation.</title>
        <authorList>
            <person name="Hori K."/>
            <person name="Maruyama F."/>
            <person name="Fujisawa T."/>
            <person name="Togashi T."/>
            <person name="Yamamoto N."/>
            <person name="Seo M."/>
            <person name="Sato S."/>
            <person name="Yamada T."/>
            <person name="Mori H."/>
            <person name="Tajima N."/>
            <person name="Moriyama T."/>
            <person name="Ikeuchi M."/>
            <person name="Watanabe M."/>
            <person name="Wada H."/>
            <person name="Kobayashi K."/>
            <person name="Saito M."/>
            <person name="Masuda T."/>
            <person name="Sasaki-Sekimoto Y."/>
            <person name="Mashiguchi K."/>
            <person name="Awai K."/>
            <person name="Shimojima M."/>
            <person name="Masuda S."/>
            <person name="Iwai M."/>
            <person name="Nobusawa T."/>
            <person name="Narise T."/>
            <person name="Kondo S."/>
            <person name="Saito H."/>
            <person name="Sato R."/>
            <person name="Murakawa M."/>
            <person name="Ihara Y."/>
            <person name="Oshima-Yamada Y."/>
            <person name="Ohtaka K."/>
            <person name="Satoh M."/>
            <person name="Sonobe K."/>
            <person name="Ishii M."/>
            <person name="Ohtani R."/>
            <person name="Kanamori-Sato M."/>
            <person name="Honoki R."/>
            <person name="Miyazaki D."/>
            <person name="Mochizuki H."/>
            <person name="Umetsu J."/>
            <person name="Higashi K."/>
            <person name="Shibata D."/>
            <person name="Kamiya Y."/>
            <person name="Sato N."/>
            <person name="Nakamura Y."/>
            <person name="Tabata S."/>
            <person name="Ida S."/>
            <person name="Kurokawa K."/>
            <person name="Ohta H."/>
        </authorList>
    </citation>
    <scope>NUCLEOTIDE SEQUENCE [LARGE SCALE GENOMIC DNA]</scope>
    <source>
        <strain evidence="10 11">NIES-2285</strain>
    </source>
</reference>
<gene>
    <name evidence="10" type="ORF">KFL_000570120</name>
</gene>
<keyword evidence="2 8" id="KW-0813">Transport</keyword>
<dbReference type="EMBL" id="DF237006">
    <property type="protein sequence ID" value="GAQ80564.1"/>
    <property type="molecule type" value="Genomic_DNA"/>
</dbReference>
<feature type="transmembrane region" description="Helical" evidence="9">
    <location>
        <begin position="214"/>
        <end position="235"/>
    </location>
</feature>
<dbReference type="PRINTS" id="PR00783">
    <property type="entry name" value="MINTRINSICP"/>
</dbReference>
<comment type="subcellular location">
    <subcellularLocation>
        <location evidence="1">Membrane</location>
        <topology evidence="1">Multi-pass membrane protein</topology>
    </subcellularLocation>
</comment>
<feature type="transmembrane region" description="Helical" evidence="9">
    <location>
        <begin position="96"/>
        <end position="114"/>
    </location>
</feature>
<evidence type="ECO:0000313" key="11">
    <source>
        <dbReference type="Proteomes" id="UP000054558"/>
    </source>
</evidence>
<evidence type="ECO:0000256" key="9">
    <source>
        <dbReference type="SAM" id="Phobius"/>
    </source>
</evidence>
<dbReference type="Pfam" id="PF00230">
    <property type="entry name" value="MIP"/>
    <property type="match status" value="1"/>
</dbReference>
<evidence type="ECO:0000256" key="4">
    <source>
        <dbReference type="ARBA" id="ARBA00022737"/>
    </source>
</evidence>
<dbReference type="GO" id="GO:0016020">
    <property type="term" value="C:membrane"/>
    <property type="evidence" value="ECO:0007669"/>
    <property type="project" value="UniProtKB-SubCell"/>
</dbReference>
<evidence type="ECO:0000256" key="7">
    <source>
        <dbReference type="ARBA" id="ARBA00024030"/>
    </source>
</evidence>
<dbReference type="GO" id="GO:0015250">
    <property type="term" value="F:water channel activity"/>
    <property type="evidence" value="ECO:0007669"/>
    <property type="project" value="InterPro"/>
</dbReference>
<sequence length="245" mass="25706">MAGLAGAVVGDAIITFSWMLASSLVGLGAVTLAPHLPFIEPYSTFTVAMTILCALLLLFEPIAGALGGASFNPAANLTFLTAGVGDESSLKLATRLPAQVVGAATGALALVYLYPEVFHKIVLKGPGLQPGITVMEGAIAEGVVSFVINLIVLWSMFTPPWKGLAGMFKHSLPLTATVALIAAAASYTGPAMNPVTAFGFAYLEKRHQTYEHFVVYWATPLAGAVLAAIVFRIFLKPQKEKVKKS</sequence>
<dbReference type="STRING" id="105231.A0A0U9HIB6"/>
<feature type="transmembrane region" description="Helical" evidence="9">
    <location>
        <begin position="42"/>
        <end position="59"/>
    </location>
</feature>
<evidence type="ECO:0000256" key="1">
    <source>
        <dbReference type="ARBA" id="ARBA00004141"/>
    </source>
</evidence>
<dbReference type="Proteomes" id="UP000054558">
    <property type="component" value="Unassembled WGS sequence"/>
</dbReference>
<evidence type="ECO:0000256" key="6">
    <source>
        <dbReference type="ARBA" id="ARBA00023136"/>
    </source>
</evidence>
<dbReference type="InterPro" id="IPR044222">
    <property type="entry name" value="SIP1-1/2-like"/>
</dbReference>
<keyword evidence="4" id="KW-0677">Repeat</keyword>
<comment type="similarity">
    <text evidence="7">Belongs to the MIP/aquaporin (TC 1.A.8) family. SIP (TC 1.A.8.10) subfamily.</text>
</comment>
<evidence type="ECO:0000256" key="5">
    <source>
        <dbReference type="ARBA" id="ARBA00022989"/>
    </source>
</evidence>
<feature type="transmembrane region" description="Helical" evidence="9">
    <location>
        <begin position="12"/>
        <end position="30"/>
    </location>
</feature>